<comment type="caution">
    <text evidence="1">Lacks conserved residue(s) required for the propagation of feature annotation.</text>
</comment>
<dbReference type="Pfam" id="PF00054">
    <property type="entry name" value="Laminin_G_1"/>
    <property type="match status" value="1"/>
</dbReference>
<dbReference type="InterPro" id="IPR013320">
    <property type="entry name" value="ConA-like_dom_sf"/>
</dbReference>
<evidence type="ECO:0000256" key="1">
    <source>
        <dbReference type="PROSITE-ProRule" id="PRU00122"/>
    </source>
</evidence>
<dbReference type="Proteomes" id="UP001152798">
    <property type="component" value="Chromosome 2"/>
</dbReference>
<dbReference type="PANTHER" id="PTHR15036">
    <property type="entry name" value="PIKACHURIN-LIKE PROTEIN"/>
    <property type="match status" value="1"/>
</dbReference>
<evidence type="ECO:0000313" key="4">
    <source>
        <dbReference type="Proteomes" id="UP001152798"/>
    </source>
</evidence>
<dbReference type="PROSITE" id="PS50025">
    <property type="entry name" value="LAM_G_DOMAIN"/>
    <property type="match status" value="1"/>
</dbReference>
<dbReference type="Gene3D" id="2.60.120.200">
    <property type="match status" value="1"/>
</dbReference>
<dbReference type="GO" id="GO:0016020">
    <property type="term" value="C:membrane"/>
    <property type="evidence" value="ECO:0007669"/>
    <property type="project" value="UniProtKB-SubCell"/>
</dbReference>
<dbReference type="InterPro" id="IPR050372">
    <property type="entry name" value="Neurexin-related_CASP"/>
</dbReference>
<dbReference type="PANTHER" id="PTHR15036:SF85">
    <property type="entry name" value="SP2353, ISOFORM A"/>
    <property type="match status" value="1"/>
</dbReference>
<organism evidence="3 4">
    <name type="scientific">Nezara viridula</name>
    <name type="common">Southern green stink bug</name>
    <name type="synonym">Cimex viridulus</name>
    <dbReference type="NCBI Taxonomy" id="85310"/>
    <lineage>
        <taxon>Eukaryota</taxon>
        <taxon>Metazoa</taxon>
        <taxon>Ecdysozoa</taxon>
        <taxon>Arthropoda</taxon>
        <taxon>Hexapoda</taxon>
        <taxon>Insecta</taxon>
        <taxon>Pterygota</taxon>
        <taxon>Neoptera</taxon>
        <taxon>Paraneoptera</taxon>
        <taxon>Hemiptera</taxon>
        <taxon>Heteroptera</taxon>
        <taxon>Panheteroptera</taxon>
        <taxon>Pentatomomorpha</taxon>
        <taxon>Pentatomoidea</taxon>
        <taxon>Pentatomidae</taxon>
        <taxon>Pentatominae</taxon>
        <taxon>Nezara</taxon>
    </lineage>
</organism>
<feature type="domain" description="Laminin G" evidence="2">
    <location>
        <begin position="107"/>
        <end position="228"/>
    </location>
</feature>
<proteinExistence type="predicted"/>
<evidence type="ECO:0000313" key="3">
    <source>
        <dbReference type="EMBL" id="CAH1394297.1"/>
    </source>
</evidence>
<protein>
    <recommendedName>
        <fullName evidence="2">Laminin G domain-containing protein</fullName>
    </recommendedName>
</protein>
<keyword evidence="4" id="KW-1185">Reference proteome</keyword>
<dbReference type="SMART" id="SM00282">
    <property type="entry name" value="LamG"/>
    <property type="match status" value="1"/>
</dbReference>
<dbReference type="EMBL" id="OV725078">
    <property type="protein sequence ID" value="CAH1394297.1"/>
    <property type="molecule type" value="Genomic_DNA"/>
</dbReference>
<name>A0A9P0E8R3_NEZVI</name>
<evidence type="ECO:0000259" key="2">
    <source>
        <dbReference type="PROSITE" id="PS50025"/>
    </source>
</evidence>
<reference evidence="3" key="1">
    <citation type="submission" date="2022-01" db="EMBL/GenBank/DDBJ databases">
        <authorList>
            <person name="King R."/>
        </authorList>
    </citation>
    <scope>NUCLEOTIDE SEQUENCE</scope>
</reference>
<accession>A0A9P0E8R3</accession>
<sequence length="228" mass="25746">MIICGKPGLDEQKLNTTMEPERVELEMGEDVLYQKDASFSAEIVLGTSQSPDLEQKYPETTPRPTGATESLIEPCLDCGQGLCLTEPPRCQCPLGKVGPHCKTDVDIQIPRFSGQGWLAFPALKAAYKHVQLEIEFRPEVYDGILFLTGERDDLVGDFMALLLHQGFVEFRFDCGSGVGVVRSQETVVLNQWNRITLYRHRWDAWIQLNSGKHVQGRSKVDHFDMRFS</sequence>
<dbReference type="AlphaFoldDB" id="A0A9P0E8R3"/>
<dbReference type="InterPro" id="IPR001791">
    <property type="entry name" value="Laminin_G"/>
</dbReference>
<gene>
    <name evidence="3" type="ORF">NEZAVI_LOCUS4823</name>
</gene>
<dbReference type="CDD" id="cd00110">
    <property type="entry name" value="LamG"/>
    <property type="match status" value="1"/>
</dbReference>
<dbReference type="SUPFAM" id="SSF49899">
    <property type="entry name" value="Concanavalin A-like lectins/glucanases"/>
    <property type="match status" value="1"/>
</dbReference>